<comment type="caution">
    <text evidence="1">The sequence shown here is derived from an EMBL/GenBank/DDBJ whole genome shotgun (WGS) entry which is preliminary data.</text>
</comment>
<reference evidence="1 2" key="1">
    <citation type="submission" date="2024-04" db="EMBL/GenBank/DDBJ databases">
        <title>Tritrichomonas musculus Genome.</title>
        <authorList>
            <person name="Alves-Ferreira E."/>
            <person name="Grigg M."/>
            <person name="Lorenzi H."/>
            <person name="Galac M."/>
        </authorList>
    </citation>
    <scope>NUCLEOTIDE SEQUENCE [LARGE SCALE GENOMIC DNA]</scope>
    <source>
        <strain evidence="1 2">EAF2021</strain>
    </source>
</reference>
<dbReference type="EMBL" id="JAPFFF010000001">
    <property type="protein sequence ID" value="KAK8899657.1"/>
    <property type="molecule type" value="Genomic_DNA"/>
</dbReference>
<proteinExistence type="predicted"/>
<sequence>MSIADVICVYNKFNSGNKEAFFEAEKMKNQIILNQSNFWELLPNINNQEAEPQFQVFIVNLLNDILKHNYTSLPLYEISDVLSQMIYEIISTQTNTSKNVINLIFDLIGLLKFLIYVIDGRFCFNIDIANQSNQHFELFSFFKYFISPPSFIHQLFQKKESTTLFINNQMKPLLTFLFHQIENKSSEWIINVTQCSTILLKQAQLKFEISPEIRDTFFIIFQNKNLNENLNSTLLNFEKFTSSSIIDLLSNALNYQILLEQNFNGELFESIFNSIILIIENAPKFLNEEEIISSFCNFISSIPIEKAIFIGCEKFTSIFLNFIHQILNENYFLAVRILSSSTDFLYNVYDYIPFNSAIFSSYASLFESFIRGANKAIEKDPVFLFNSLFNGKDEIKMTKKILISLLQASEKIMDKNLSLLIEYLNLIFKDEKRFSLLFDIKESFAIYVSSIIVKYDFDEDVKNGNLNLTNLLFTEFVDSHKRLEDYKNNEELADLYPSEKMIVNFLEMFIKKYVYNSNSKSLHPLTPLSSFSGSSSMIVFIFSRLWEDVVNEVHPEEAEEAISLLLESNKVIEILTTTDYFQNFYDNYIFFPPKSIVYKTIAKVSFANNSYIPFLQKVFSDLNSKSEAISIKIIYKCLSAFFLNAQSNQMWKEVYFGYQANFFPKSEAISKNDQKIIQKVLLNFLKKFVKSAPKDEFKSVEPHSYQIFNSVIQLLTNLTNKTVERFSSEKIEFDDDQMNIIELILLNFSMILKSNFTNYGIMKLYNDQSVFQLFSQIIMIFSKIPHSAIFSLQQLNFNLADLLNTFVLYFKEDMKESDQFWTFFILMSKIILMSNFSDSINLICQTLSSLLAGNSKSLRNHFVLALDALRKKDDLFCAVAFLIQFYLTDENFVFQVGQAIEDFLDDINVKFDFNHIYYDIWNYVVINGSKISGNELILKIYKKIREIKIKLYTLPCLERCFAV</sequence>
<accession>A0ABR2LA63</accession>
<gene>
    <name evidence="1" type="ORF">M9Y10_001979</name>
</gene>
<protein>
    <submittedName>
        <fullName evidence="1">Uncharacterized protein</fullName>
    </submittedName>
</protein>
<dbReference type="Proteomes" id="UP001470230">
    <property type="component" value="Unassembled WGS sequence"/>
</dbReference>
<keyword evidence="2" id="KW-1185">Reference proteome</keyword>
<evidence type="ECO:0000313" key="2">
    <source>
        <dbReference type="Proteomes" id="UP001470230"/>
    </source>
</evidence>
<organism evidence="1 2">
    <name type="scientific">Tritrichomonas musculus</name>
    <dbReference type="NCBI Taxonomy" id="1915356"/>
    <lineage>
        <taxon>Eukaryota</taxon>
        <taxon>Metamonada</taxon>
        <taxon>Parabasalia</taxon>
        <taxon>Tritrichomonadida</taxon>
        <taxon>Tritrichomonadidae</taxon>
        <taxon>Tritrichomonas</taxon>
    </lineage>
</organism>
<evidence type="ECO:0000313" key="1">
    <source>
        <dbReference type="EMBL" id="KAK8899657.1"/>
    </source>
</evidence>
<name>A0ABR2LA63_9EUKA</name>